<dbReference type="EMBL" id="FN430231">
    <property type="protein sequence ID" value="CAZ83453.1"/>
    <property type="molecule type" value="Genomic_DNA"/>
</dbReference>
<dbReference type="RefSeq" id="XP_002839262.1">
    <property type="nucleotide sequence ID" value="XM_002839216.1"/>
</dbReference>
<proteinExistence type="predicted"/>
<feature type="compositionally biased region" description="Polar residues" evidence="1">
    <location>
        <begin position="1"/>
        <end position="15"/>
    </location>
</feature>
<dbReference type="HOGENOM" id="CLU_1741896_0_0_1"/>
<organism evidence="2 3">
    <name type="scientific">Tuber melanosporum (strain Mel28)</name>
    <name type="common">Perigord black truffle</name>
    <dbReference type="NCBI Taxonomy" id="656061"/>
    <lineage>
        <taxon>Eukaryota</taxon>
        <taxon>Fungi</taxon>
        <taxon>Dikarya</taxon>
        <taxon>Ascomycota</taxon>
        <taxon>Pezizomycotina</taxon>
        <taxon>Pezizomycetes</taxon>
        <taxon>Pezizales</taxon>
        <taxon>Tuberaceae</taxon>
        <taxon>Tuber</taxon>
    </lineage>
</organism>
<keyword evidence="3" id="KW-1185">Reference proteome</keyword>
<accession>D5GG10</accession>
<name>D5GG10_TUBMM</name>
<evidence type="ECO:0000313" key="3">
    <source>
        <dbReference type="Proteomes" id="UP000006911"/>
    </source>
</evidence>
<gene>
    <name evidence="2" type="ORF">GSTUM_00007146001</name>
</gene>
<evidence type="ECO:0000313" key="2">
    <source>
        <dbReference type="EMBL" id="CAZ83453.1"/>
    </source>
</evidence>
<reference evidence="2 3" key="1">
    <citation type="journal article" date="2010" name="Nature">
        <title>Perigord black truffle genome uncovers evolutionary origins and mechanisms of symbiosis.</title>
        <authorList>
            <person name="Martin F."/>
            <person name="Kohler A."/>
            <person name="Murat C."/>
            <person name="Balestrini R."/>
            <person name="Coutinho P.M."/>
            <person name="Jaillon O."/>
            <person name="Montanini B."/>
            <person name="Morin E."/>
            <person name="Noel B."/>
            <person name="Percudani R."/>
            <person name="Porcel B."/>
            <person name="Rubini A."/>
            <person name="Amicucci A."/>
            <person name="Amselem J."/>
            <person name="Anthouard V."/>
            <person name="Arcioni S."/>
            <person name="Artiguenave F."/>
            <person name="Aury J.M."/>
            <person name="Ballario P."/>
            <person name="Bolchi A."/>
            <person name="Brenna A."/>
            <person name="Brun A."/>
            <person name="Buee M."/>
            <person name="Cantarel B."/>
            <person name="Chevalier G."/>
            <person name="Couloux A."/>
            <person name="Da Silva C."/>
            <person name="Denoeud F."/>
            <person name="Duplessis S."/>
            <person name="Ghignone S."/>
            <person name="Hilselberger B."/>
            <person name="Iotti M."/>
            <person name="Marcais B."/>
            <person name="Mello A."/>
            <person name="Miranda M."/>
            <person name="Pacioni G."/>
            <person name="Quesneville H."/>
            <person name="Riccioni C."/>
            <person name="Ruotolo R."/>
            <person name="Splivallo R."/>
            <person name="Stocchi V."/>
            <person name="Tisserant E."/>
            <person name="Viscomi A.R."/>
            <person name="Zambonelli A."/>
            <person name="Zampieri E."/>
            <person name="Henrissat B."/>
            <person name="Lebrun M.H."/>
            <person name="Paolocci F."/>
            <person name="Bonfante P."/>
            <person name="Ottonello S."/>
            <person name="Wincker P."/>
        </authorList>
    </citation>
    <scope>NUCLEOTIDE SEQUENCE [LARGE SCALE GENOMIC DNA]</scope>
    <source>
        <strain evidence="2 3">Mel28</strain>
    </source>
</reference>
<dbReference type="GeneID" id="9181798"/>
<dbReference type="Proteomes" id="UP000006911">
    <property type="component" value="Unassembled WGS sequence"/>
</dbReference>
<feature type="region of interest" description="Disordered" evidence="1">
    <location>
        <begin position="1"/>
        <end position="35"/>
    </location>
</feature>
<dbReference type="AlphaFoldDB" id="D5GG10"/>
<evidence type="ECO:0000256" key="1">
    <source>
        <dbReference type="SAM" id="MobiDB-lite"/>
    </source>
</evidence>
<dbReference type="KEGG" id="tml:GSTUM_00007146001"/>
<protein>
    <submittedName>
        <fullName evidence="2">(Perigord truffle) hypothetical protein</fullName>
    </submittedName>
</protein>
<dbReference type="InParanoid" id="D5GG10"/>
<sequence length="150" mass="16705">MKEGSSDSSFTNPSPGHQKRAKTGESRSLYPAPHSSTRTMTYAMTKYHTNLGTVRVLYKYSNYSTKNAIPIEPCTSNTISLQSPSPPQSRTIPIKQKLPHGTPRWNDYATIIALLAWRTNLRGPSNQQWGGLFSAYMMRTVSHADTVADL</sequence>